<accession>A0A8J2T469</accession>
<organism evidence="1 2">
    <name type="scientific">Zygosaccharomyces bailii (strain CLIB 213 / ATCC 58445 / CBS 680 / BCRC 21525 / NBRC 1098 / NCYC 1416 / NRRL Y-2227)</name>
    <dbReference type="NCBI Taxonomy" id="1333698"/>
    <lineage>
        <taxon>Eukaryota</taxon>
        <taxon>Fungi</taxon>
        <taxon>Dikarya</taxon>
        <taxon>Ascomycota</taxon>
        <taxon>Saccharomycotina</taxon>
        <taxon>Saccharomycetes</taxon>
        <taxon>Saccharomycetales</taxon>
        <taxon>Saccharomycetaceae</taxon>
        <taxon>Zygosaccharomyces</taxon>
    </lineage>
</organism>
<proteinExistence type="predicted"/>
<dbReference type="Proteomes" id="UP000019375">
    <property type="component" value="Unassembled WGS sequence"/>
</dbReference>
<reference evidence="2" key="1">
    <citation type="journal article" date="2013" name="Genome Announc.">
        <title>Genome sequence of the food spoilage yeast Zygosaccharomyces bailii CLIB 213(T).</title>
        <authorList>
            <person name="Galeote V."/>
            <person name="Bigey F."/>
            <person name="Devillers H."/>
            <person name="Neuveglise C."/>
            <person name="Dequin S."/>
        </authorList>
    </citation>
    <scope>NUCLEOTIDE SEQUENCE [LARGE SCALE GENOMIC DNA]</scope>
    <source>
        <strain evidence="2">CLIB 213 / ATCC 58445 / CBS 680 / CCRC 21525 / NBRC 1098 / NCYC 1416 / NRRL Y-2227</strain>
    </source>
</reference>
<dbReference type="OrthoDB" id="4057244at2759"/>
<dbReference type="AlphaFoldDB" id="A0A8J2T469"/>
<evidence type="ECO:0000313" key="2">
    <source>
        <dbReference type="Proteomes" id="UP000019375"/>
    </source>
</evidence>
<name>A0A8J2T469_ZYGB2</name>
<protein>
    <submittedName>
        <fullName evidence="1">BN860_00870g1_1</fullName>
    </submittedName>
</protein>
<sequence length="427" mass="49603">MHCGKLGTIWKRWYNTSVRGGFFGHTRTRAGGLLLSSRHDNVARTLWRYFNAPGNIMFVTCNLVTFAGFVTMNSLVTFNREHLAETKLLEAENSLDVQDDWELPKEPGSPLDEIPANKMASQPKASPQLATYNSQMAKMSIFHMVYAFYLCKHVLVDDSSSNAPEAWREEVKLLGGDFVGSKHNYSEMGRFYSEWKEHFLDVFTDLNKSQQFHFPSWQNYPGPLGDVCKKLYNNQMENIHDFEQFYNKVKSKEVRKLLRLWLFDYTHFFSPIDHFSAERFYRELLRQCQDDDVAFVKYSSILLNPLNPRRNTFFPKYGSSPVQSASIDTVLEVLRGYIHLRETQGKRHYGAIIRLISMLKKDCIVVKCKSTANHASVRVMLPTDEQREFVELHTTSEQRKKSFALVARNQEAIRLLDSISKWSQKTK</sequence>
<dbReference type="EMBL" id="HG316455">
    <property type="protein sequence ID" value="CDF88038.1"/>
    <property type="molecule type" value="Genomic_DNA"/>
</dbReference>
<keyword evidence="2" id="KW-1185">Reference proteome</keyword>
<evidence type="ECO:0000313" key="1">
    <source>
        <dbReference type="EMBL" id="CDF88038.1"/>
    </source>
</evidence>
<gene>
    <name evidence="1" type="ORF">BN860_00870g</name>
</gene>